<dbReference type="SUPFAM" id="SSF48264">
    <property type="entry name" value="Cytochrome P450"/>
    <property type="match status" value="1"/>
</dbReference>
<dbReference type="EMBL" id="NAJP01000008">
    <property type="protein sequence ID" value="TKA46538.1"/>
    <property type="molecule type" value="Genomic_DNA"/>
</dbReference>
<dbReference type="InterPro" id="IPR001128">
    <property type="entry name" value="Cyt_P450"/>
</dbReference>
<protein>
    <recommendedName>
        <fullName evidence="9">Cytochrome P450</fullName>
    </recommendedName>
</protein>
<evidence type="ECO:0000256" key="3">
    <source>
        <dbReference type="ARBA" id="ARBA00022723"/>
    </source>
</evidence>
<evidence type="ECO:0000256" key="1">
    <source>
        <dbReference type="ARBA" id="ARBA00001971"/>
    </source>
</evidence>
<keyword evidence="5 6" id="KW-0349">Heme</keyword>
<evidence type="ECO:0000313" key="8">
    <source>
        <dbReference type="Proteomes" id="UP000310066"/>
    </source>
</evidence>
<dbReference type="OrthoDB" id="1470350at2759"/>
<feature type="binding site" description="axial binding residue" evidence="5">
    <location>
        <position position="508"/>
    </location>
    <ligand>
        <name>heme</name>
        <dbReference type="ChEBI" id="CHEBI:30413"/>
    </ligand>
    <ligandPart>
        <name>Fe</name>
        <dbReference type="ChEBI" id="CHEBI:18248"/>
    </ligandPart>
</feature>
<dbReference type="GO" id="GO:0020037">
    <property type="term" value="F:heme binding"/>
    <property type="evidence" value="ECO:0007669"/>
    <property type="project" value="InterPro"/>
</dbReference>
<name>A0A4U0VC64_9PEZI</name>
<dbReference type="AlphaFoldDB" id="A0A4U0VC64"/>
<dbReference type="PRINTS" id="PR00463">
    <property type="entry name" value="EP450I"/>
</dbReference>
<evidence type="ECO:0000256" key="2">
    <source>
        <dbReference type="ARBA" id="ARBA00010617"/>
    </source>
</evidence>
<organism evidence="7 8">
    <name type="scientific">Friedmanniomyces endolithicus</name>
    <dbReference type="NCBI Taxonomy" id="329885"/>
    <lineage>
        <taxon>Eukaryota</taxon>
        <taxon>Fungi</taxon>
        <taxon>Dikarya</taxon>
        <taxon>Ascomycota</taxon>
        <taxon>Pezizomycotina</taxon>
        <taxon>Dothideomycetes</taxon>
        <taxon>Dothideomycetidae</taxon>
        <taxon>Mycosphaerellales</taxon>
        <taxon>Teratosphaeriaceae</taxon>
        <taxon>Friedmanniomyces</taxon>
    </lineage>
</organism>
<keyword evidence="6" id="KW-0503">Monooxygenase</keyword>
<evidence type="ECO:0000256" key="4">
    <source>
        <dbReference type="ARBA" id="ARBA00023004"/>
    </source>
</evidence>
<dbReference type="InterPro" id="IPR002401">
    <property type="entry name" value="Cyt_P450_E_grp-I"/>
</dbReference>
<dbReference type="PANTHER" id="PTHR24305">
    <property type="entry name" value="CYTOCHROME P450"/>
    <property type="match status" value="1"/>
</dbReference>
<evidence type="ECO:0000256" key="6">
    <source>
        <dbReference type="RuleBase" id="RU000461"/>
    </source>
</evidence>
<reference evidence="7 8" key="1">
    <citation type="submission" date="2017-03" db="EMBL/GenBank/DDBJ databases">
        <title>Genomes of endolithic fungi from Antarctica.</title>
        <authorList>
            <person name="Coleine C."/>
            <person name="Masonjones S."/>
            <person name="Stajich J.E."/>
        </authorList>
    </citation>
    <scope>NUCLEOTIDE SEQUENCE [LARGE SCALE GENOMIC DNA]</scope>
    <source>
        <strain evidence="7 8">CCFEE 5311</strain>
    </source>
</reference>
<evidence type="ECO:0000313" key="7">
    <source>
        <dbReference type="EMBL" id="TKA46538.1"/>
    </source>
</evidence>
<dbReference type="Proteomes" id="UP000310066">
    <property type="component" value="Unassembled WGS sequence"/>
</dbReference>
<proteinExistence type="inferred from homology"/>
<dbReference type="PANTHER" id="PTHR24305:SF166">
    <property type="entry name" value="CYTOCHROME P450 12A4, MITOCHONDRIAL-RELATED"/>
    <property type="match status" value="1"/>
</dbReference>
<keyword evidence="3 5" id="KW-0479">Metal-binding</keyword>
<comment type="cofactor">
    <cofactor evidence="1 5">
        <name>heme</name>
        <dbReference type="ChEBI" id="CHEBI:30413"/>
    </cofactor>
</comment>
<dbReference type="InterPro" id="IPR050121">
    <property type="entry name" value="Cytochrome_P450_monoxygenase"/>
</dbReference>
<evidence type="ECO:0008006" key="9">
    <source>
        <dbReference type="Google" id="ProtNLM"/>
    </source>
</evidence>
<gene>
    <name evidence="7" type="ORF">B0A54_02370</name>
</gene>
<comment type="similarity">
    <text evidence="2 6">Belongs to the cytochrome P450 family.</text>
</comment>
<dbReference type="InterPro" id="IPR036396">
    <property type="entry name" value="Cyt_P450_sf"/>
</dbReference>
<keyword evidence="6" id="KW-0560">Oxidoreductase</keyword>
<dbReference type="GO" id="GO:0004497">
    <property type="term" value="F:monooxygenase activity"/>
    <property type="evidence" value="ECO:0007669"/>
    <property type="project" value="UniProtKB-KW"/>
</dbReference>
<evidence type="ECO:0000256" key="5">
    <source>
        <dbReference type="PIRSR" id="PIRSR602401-1"/>
    </source>
</evidence>
<dbReference type="PROSITE" id="PS00086">
    <property type="entry name" value="CYTOCHROME_P450"/>
    <property type="match status" value="1"/>
</dbReference>
<accession>A0A4U0VC64</accession>
<dbReference type="Gene3D" id="1.10.630.10">
    <property type="entry name" value="Cytochrome P450"/>
    <property type="match status" value="1"/>
</dbReference>
<sequence length="590" mass="66262">MPSLITIAAALATAYLSTFIYSFLRNLVNARKSGFPLIVIPWDQNHLLWMVTCVPLRPHLQKWLPKPIWNRLALSIYGFEFHEGTRPFEQYLQGRKSYMHVGMGKSEFWTSDPEIAFEVLRRPRDFQQHPIADLFIARFGHNILTTNGDRWARQRRIIAGVINERVSKAVFAESVAQTEGLVEAVFKDASGTGECVETTEMFDMMKKVAIHVLSGATMGSTVPFNESSENKLEPGFRLTYNESVQTVINAFAGPIILPKWFMKSYPSFLPGHQMLQSLSYAMDDFPAHMKAMLAQERQRTAASKPGQARSNIMSQLLQASEASGAGEGLSQEEMLGNLFVFGAAGFDTTANTLSYALVLLARYPEWQAWLVEEADRILPAELTSEQQLEYSAVFPQATRMLAFMYETLRLYTPLVHLAKVAKTPQLLSTSSGEYWLPADTTVYVNNVAVHLSAAVYRNLNLHEGESPSNDDELRFRPSRWLNHPGSPQIHFQPPKGTFLAWSAGPRVCPGMAMAKVEFSAVMLTLLRRSRVEAVALEGEERADTDRRLDARMRDSMSVLTLQMNGVYDVGEGAQGLALRVVRRRGEDVIR</sequence>
<dbReference type="STRING" id="329885.A0A4U0VC64"/>
<comment type="caution">
    <text evidence="7">The sequence shown here is derived from an EMBL/GenBank/DDBJ whole genome shotgun (WGS) entry which is preliminary data.</text>
</comment>
<dbReference type="InterPro" id="IPR017972">
    <property type="entry name" value="Cyt_P450_CS"/>
</dbReference>
<dbReference type="Pfam" id="PF00067">
    <property type="entry name" value="p450"/>
    <property type="match status" value="1"/>
</dbReference>
<dbReference type="GO" id="GO:0005506">
    <property type="term" value="F:iron ion binding"/>
    <property type="evidence" value="ECO:0007669"/>
    <property type="project" value="InterPro"/>
</dbReference>
<dbReference type="GO" id="GO:0016705">
    <property type="term" value="F:oxidoreductase activity, acting on paired donors, with incorporation or reduction of molecular oxygen"/>
    <property type="evidence" value="ECO:0007669"/>
    <property type="project" value="InterPro"/>
</dbReference>
<dbReference type="PRINTS" id="PR00385">
    <property type="entry name" value="P450"/>
</dbReference>
<keyword evidence="4 5" id="KW-0408">Iron</keyword>